<sequence length="353" mass="39172">MQPSIILDNALMIQVMLERLKSSTADTRDLVLDIRVAVASALSAFSGDISSISKAKSISLALKKTLRPVLFGYSQKLLDEAISVAIVMADAEYRGFNSFLEGIKPADHEKVRRDVQNIPMGLAGWSGSLFLAKFIESWADTSVQQVENQALISLSSSGDVSDLQSTINGTSVEPLIIALSVVGRIARGFQMISRTSLQHAHSIGAVDFYKENPDLIKYEEFSAILDNKTSSVCRSLSGNRYPLGEGPKPPLHPNCRSRLLPVLDEKYISLITTDYVGNSEWGEESYYEWLYRQPANRQDIVLGKTRAQLFRDGGLPPDKFAKLQLDKYFKPITLKELKRIIPEAFNKAGIELK</sequence>
<gene>
    <name evidence="1" type="ORF">GTH24_08805</name>
</gene>
<protein>
    <submittedName>
        <fullName evidence="1">Phage head morphogenesis protein</fullName>
    </submittedName>
</protein>
<reference evidence="1 2" key="1">
    <citation type="submission" date="2020-01" db="EMBL/GenBank/DDBJ databases">
        <title>The genomic epidemiology of tigecycline resistance gene tet(X) variants in a swine farm in China.</title>
        <authorList>
            <person name="Peng K."/>
            <person name="Li R."/>
        </authorList>
    </citation>
    <scope>NUCLEOTIDE SEQUENCE [LARGE SCALE GENOMIC DNA]</scope>
    <source>
        <strain evidence="1 2">ZN3</strain>
    </source>
</reference>
<name>A0A6G6SHS6_PROVU</name>
<dbReference type="RefSeq" id="WP_164526272.1">
    <property type="nucleotide sequence ID" value="NZ_CP047344.1"/>
</dbReference>
<evidence type="ECO:0000313" key="1">
    <source>
        <dbReference type="EMBL" id="QIF93987.1"/>
    </source>
</evidence>
<proteinExistence type="predicted"/>
<dbReference type="AlphaFoldDB" id="A0A6G6SHS6"/>
<organism evidence="1 2">
    <name type="scientific">Proteus vulgaris</name>
    <dbReference type="NCBI Taxonomy" id="585"/>
    <lineage>
        <taxon>Bacteria</taxon>
        <taxon>Pseudomonadati</taxon>
        <taxon>Pseudomonadota</taxon>
        <taxon>Gammaproteobacteria</taxon>
        <taxon>Enterobacterales</taxon>
        <taxon>Morganellaceae</taxon>
        <taxon>Proteus</taxon>
    </lineage>
</organism>
<dbReference type="EMBL" id="CP047344">
    <property type="protein sequence ID" value="QIF93987.1"/>
    <property type="molecule type" value="Genomic_DNA"/>
</dbReference>
<keyword evidence="2" id="KW-1185">Reference proteome</keyword>
<evidence type="ECO:0000313" key="2">
    <source>
        <dbReference type="Proteomes" id="UP000503287"/>
    </source>
</evidence>
<dbReference type="Proteomes" id="UP000503287">
    <property type="component" value="Chromosome"/>
</dbReference>
<accession>A0A6G6SHS6</accession>